<feature type="compositionally biased region" description="Basic and acidic residues" evidence="1">
    <location>
        <begin position="1056"/>
        <end position="1077"/>
    </location>
</feature>
<feature type="compositionally biased region" description="Polar residues" evidence="1">
    <location>
        <begin position="788"/>
        <end position="805"/>
    </location>
</feature>
<dbReference type="EMBL" id="LWDF02000006">
    <property type="protein sequence ID" value="KAE8260681.1"/>
    <property type="molecule type" value="Genomic_DNA"/>
</dbReference>
<feature type="compositionally biased region" description="Polar residues" evidence="1">
    <location>
        <begin position="119"/>
        <end position="134"/>
    </location>
</feature>
<feature type="compositionally biased region" description="Polar residues" evidence="1">
    <location>
        <begin position="1040"/>
        <end position="1053"/>
    </location>
</feature>
<feature type="compositionally biased region" description="Basic and acidic residues" evidence="1">
    <location>
        <begin position="670"/>
        <end position="691"/>
    </location>
</feature>
<feature type="compositionally biased region" description="Low complexity" evidence="1">
    <location>
        <begin position="204"/>
        <end position="225"/>
    </location>
</feature>
<comment type="caution">
    <text evidence="2">The sequence shown here is derived from an EMBL/GenBank/DDBJ whole genome shotgun (WGS) entry which is preliminary data.</text>
</comment>
<proteinExistence type="predicted"/>
<feature type="compositionally biased region" description="Polar residues" evidence="1">
    <location>
        <begin position="495"/>
        <end position="508"/>
    </location>
</feature>
<feature type="compositionally biased region" description="Polar residues" evidence="1">
    <location>
        <begin position="563"/>
        <end position="573"/>
    </location>
</feature>
<sequence length="1195" mass="127374">MHADLANPSSPSDLYSHNQPDSPRSFDSCPLGPLPAASTESDRDEDSSSSSSEGTSDAPSAVQSTVSSVSNSAGSPVRTHFHSAENVTLAPQKSGQHLDMEADQRGDFSQHDALISTPVGPSSTGGWELQQDQILSRPGLRRSSSDLSSAAASTSELTTASETTRPTSSQSHSAFSALGPRISFVGPVRPGDRPAPKPFPPPLRASIRNRSRSSSAIAGSVRRISQSASNPSMGFDSGSTSDSGSTPTISASESRPTTLSVSHATTNSEAAERRLAQQDKMDGVVHPHPESKLPRVGRGGRGGAGAADRPTPKRTKRPQTAPAEGSSFSLQSFRSFVSGAKQSLRRRSSQVEEPDETLKRSIGVAESPQADPVELPAPQYLTATRPRAIAQSPASELEEYLRDEHDEYDDGQNDYYDMAGPSRESSSPAFRAYPLPSRSDSGSRGMGNGRHLSNDRREEEEFEDLLERNVGPASDGQDKEMPITSRPHAFGTLGITPQMQHEASTQAEGASPLPLDQNDEARASQARSLTWGGESGSLTSRRGSNLDPPLPGGIFDRRPSRQEIPSGSSSLRSYSVPVGSSRRASTAISEAEGMVCPTPPLAFPPPPRPFYKGTLLLVRDNVVLDDDEKEKEAVVNEDDEASGDEGVKEVSTAEEVSTTRGPADAGAVNSKDDRGEDDTAKGNEIDAHRGISDASTGPDQSEGRNGAQLGSSNDEEPSLTSEAQPVSDSTSQQQKALPVTPKRGKRRPQTAPGGLKSISSDPPQVVITSPDAPPSQLDLSSPSFSSQRRNPGPNQSKAGGTTDSYSPLERVDEHSDETQPSQTVLWSGEAHPHFEVRSGGQLREKVRLKTITGFVRRLFSARSSYDAGVGTVDAVLGKGGVAQLEAADEDENEKGWKRGVRTSRKSRVGTGSAPGKPQSPSAPKPTKQGSKDVGAERPTIIRIVSRDDPLARQRTNSLRNRVGSPGIYSKPNTTRSPSRMSSQTASNPLSPMSLPSSDEVPRYFPNEGSSSPLPLSLQRTRTSDAAVSSPQSEFGARCDTPTSILSTSTSVVRQATGERRDSLARRETPWEDVDSFRRMQKKLQAQQQQQQRPKNVRLGSSVRRPATMERSQDVPSFGSQQSGRDGMTQGVETSTTGSALGVGVGGEKKRVGRRPRTMEGRVEGLAQTQKSAWSGSMEERWGGQGGGETGAEFFL</sequence>
<feature type="compositionally biased region" description="Low complexity" evidence="1">
    <location>
        <begin position="48"/>
        <end position="75"/>
    </location>
</feature>
<dbReference type="AlphaFoldDB" id="A0A177TTZ8"/>
<feature type="compositionally biased region" description="Basic and acidic residues" evidence="1">
    <location>
        <begin position="96"/>
        <end position="110"/>
    </location>
</feature>
<feature type="compositionally biased region" description="Low complexity" evidence="1">
    <location>
        <begin position="774"/>
        <end position="787"/>
    </location>
</feature>
<feature type="compositionally biased region" description="Low complexity" evidence="1">
    <location>
        <begin position="986"/>
        <end position="997"/>
    </location>
</feature>
<accession>A0A177TTZ8</accession>
<organism evidence="2 3">
    <name type="scientific">Tilletia indica</name>
    <dbReference type="NCBI Taxonomy" id="43049"/>
    <lineage>
        <taxon>Eukaryota</taxon>
        <taxon>Fungi</taxon>
        <taxon>Dikarya</taxon>
        <taxon>Basidiomycota</taxon>
        <taxon>Ustilaginomycotina</taxon>
        <taxon>Exobasidiomycetes</taxon>
        <taxon>Tilletiales</taxon>
        <taxon>Tilletiaceae</taxon>
        <taxon>Tilletia</taxon>
    </lineage>
</organism>
<feature type="compositionally biased region" description="Polar residues" evidence="1">
    <location>
        <begin position="970"/>
        <end position="985"/>
    </location>
</feature>
<gene>
    <name evidence="2" type="ORF">A4X13_0g199</name>
</gene>
<feature type="compositionally biased region" description="Polar residues" evidence="1">
    <location>
        <begin position="326"/>
        <end position="335"/>
    </location>
</feature>
<feature type="compositionally biased region" description="Polar residues" evidence="1">
    <location>
        <begin position="1113"/>
        <end position="1123"/>
    </location>
</feature>
<feature type="compositionally biased region" description="Low complexity" evidence="1">
    <location>
        <begin position="236"/>
        <end position="246"/>
    </location>
</feature>
<evidence type="ECO:0000313" key="2">
    <source>
        <dbReference type="EMBL" id="KAE8260681.1"/>
    </source>
</evidence>
<reference evidence="2" key="1">
    <citation type="submission" date="2016-04" db="EMBL/GenBank/DDBJ databases">
        <authorList>
            <person name="Nguyen H.D."/>
            <person name="Samba Siva P."/>
            <person name="Cullis J."/>
            <person name="Levesque C.A."/>
            <person name="Hambleton S."/>
        </authorList>
    </citation>
    <scope>NUCLEOTIDE SEQUENCE</scope>
    <source>
        <strain evidence="2">DAOMC 236416</strain>
    </source>
</reference>
<keyword evidence="3" id="KW-1185">Reference proteome</keyword>
<feature type="compositionally biased region" description="Polar residues" evidence="1">
    <location>
        <begin position="1007"/>
        <end position="1032"/>
    </location>
</feature>
<feature type="compositionally biased region" description="Basic and acidic residues" evidence="1">
    <location>
        <begin position="270"/>
        <end position="293"/>
    </location>
</feature>
<name>A0A177TTZ8_9BASI</name>
<feature type="compositionally biased region" description="Polar residues" evidence="1">
    <location>
        <begin position="7"/>
        <end position="22"/>
    </location>
</feature>
<feature type="compositionally biased region" description="Low complexity" evidence="1">
    <location>
        <begin position="1082"/>
        <end position="1091"/>
    </location>
</feature>
<feature type="compositionally biased region" description="Polar residues" evidence="1">
    <location>
        <begin position="708"/>
        <end position="735"/>
    </location>
</feature>
<evidence type="ECO:0000313" key="3">
    <source>
        <dbReference type="Proteomes" id="UP000077521"/>
    </source>
</evidence>
<feature type="compositionally biased region" description="Polar residues" evidence="1">
    <location>
        <begin position="85"/>
        <end position="95"/>
    </location>
</feature>
<feature type="region of interest" description="Disordered" evidence="1">
    <location>
        <begin position="1"/>
        <end position="600"/>
    </location>
</feature>
<dbReference type="Proteomes" id="UP000077521">
    <property type="component" value="Unassembled WGS sequence"/>
</dbReference>
<evidence type="ECO:0000256" key="1">
    <source>
        <dbReference type="SAM" id="MobiDB-lite"/>
    </source>
</evidence>
<feature type="compositionally biased region" description="Basic residues" evidence="1">
    <location>
        <begin position="897"/>
        <end position="907"/>
    </location>
</feature>
<feature type="compositionally biased region" description="Acidic residues" evidence="1">
    <location>
        <begin position="625"/>
        <end position="643"/>
    </location>
</feature>
<protein>
    <submittedName>
        <fullName evidence="2">Uncharacterized protein</fullName>
    </submittedName>
</protein>
<feature type="compositionally biased region" description="Basic and acidic residues" evidence="1">
    <location>
        <begin position="830"/>
        <end position="842"/>
    </location>
</feature>
<reference evidence="2" key="2">
    <citation type="journal article" date="2019" name="IMA Fungus">
        <title>Genome sequencing and comparison of five Tilletia species to identify candidate genes for the detection of regulated species infecting wheat.</title>
        <authorList>
            <person name="Nguyen H.D.T."/>
            <person name="Sultana T."/>
            <person name="Kesanakurti P."/>
            <person name="Hambleton S."/>
        </authorList>
    </citation>
    <scope>NUCLEOTIDE SEQUENCE</scope>
    <source>
        <strain evidence="2">DAOMC 236416</strain>
    </source>
</reference>
<feature type="region of interest" description="Disordered" evidence="1">
    <location>
        <begin position="886"/>
        <end position="1195"/>
    </location>
</feature>
<feature type="region of interest" description="Disordered" evidence="1">
    <location>
        <begin position="625"/>
        <end position="842"/>
    </location>
</feature>
<feature type="compositionally biased region" description="Low complexity" evidence="1">
    <location>
        <begin position="135"/>
        <end position="165"/>
    </location>
</feature>
<feature type="compositionally biased region" description="Polar residues" evidence="1">
    <location>
        <begin position="247"/>
        <end position="269"/>
    </location>
</feature>